<accession>A0A5C0XP79</accession>
<dbReference type="EMBL" id="CP023154">
    <property type="protein sequence ID" value="QEK78482.1"/>
    <property type="molecule type" value="Genomic_DNA"/>
</dbReference>
<dbReference type="Proteomes" id="UP000324354">
    <property type="component" value="Chromosome"/>
</dbReference>
<feature type="domain" description="DUF7982" evidence="2">
    <location>
        <begin position="11"/>
        <end position="222"/>
    </location>
</feature>
<keyword evidence="1" id="KW-0812">Transmembrane</keyword>
<keyword evidence="1" id="KW-1133">Transmembrane helix</keyword>
<dbReference type="InterPro" id="IPR058288">
    <property type="entry name" value="DUF7982"/>
</dbReference>
<evidence type="ECO:0000256" key="1">
    <source>
        <dbReference type="SAM" id="Phobius"/>
    </source>
</evidence>
<proteinExistence type="predicted"/>
<feature type="transmembrane region" description="Helical" evidence="1">
    <location>
        <begin position="32"/>
        <end position="49"/>
    </location>
</feature>
<protein>
    <recommendedName>
        <fullName evidence="2">DUF7982 domain-containing protein</fullName>
    </recommendedName>
</protein>
<dbReference type="OrthoDB" id="66108at2157"/>
<evidence type="ECO:0000313" key="4">
    <source>
        <dbReference type="Proteomes" id="UP000324354"/>
    </source>
</evidence>
<dbReference type="GeneID" id="13301397"/>
<dbReference type="Pfam" id="PF25939">
    <property type="entry name" value="DUF7982"/>
    <property type="match status" value="1"/>
</dbReference>
<organism evidence="3 4">
    <name type="scientific">Pyrococcus furiosus (strain ATCC 43587 / DSM 3638 / JCM 8422 / Vc1)</name>
    <dbReference type="NCBI Taxonomy" id="186497"/>
    <lineage>
        <taxon>Archaea</taxon>
        <taxon>Methanobacteriati</taxon>
        <taxon>Methanobacteriota</taxon>
        <taxon>Thermococci</taxon>
        <taxon>Thermococcales</taxon>
        <taxon>Thermococcaceae</taxon>
        <taxon>Pyrococcus</taxon>
    </lineage>
</organism>
<reference evidence="3 4" key="1">
    <citation type="submission" date="2017-08" db="EMBL/GenBank/DDBJ databases">
        <title>Resequencing and Reannotation of the genome of Pyrococcus furiosus type strain DSM3638.</title>
        <authorList>
            <person name="Reichelt R.M."/>
            <person name="Bunk B."/>
        </authorList>
    </citation>
    <scope>NUCLEOTIDE SEQUENCE [LARGE SCALE GENOMIC DNA]</scope>
    <source>
        <strain evidence="3 4">DSM 3638</strain>
    </source>
</reference>
<sequence length="252" mass="27687">MKLRIELLVGVSLAVVGAVILMYSLVSGNSEMINIGLAGIFLGAIVLTIKGKEYVKRDTLSLTLRSYHESIRGIVEDLELEGNSLYIPPYENLPRGWTFIPLHKDFDIDPGRFGEDVAFLTNVGSEKQMGLLLRPTGLELLGRFEEHLEGEITSVGDVESASSSVLRALGLARGVYIKEDEEGFTIYVTPEDIGFCRRNISYCNKVACPICSSILLGLAKATSEIIEAGNFSIEGERVKVEARKLGGVREWM</sequence>
<evidence type="ECO:0000259" key="2">
    <source>
        <dbReference type="Pfam" id="PF25939"/>
    </source>
</evidence>
<dbReference type="AlphaFoldDB" id="A0A5C0XP79"/>
<dbReference type="GeneID" id="41712608"/>
<gene>
    <name evidence="3" type="ORF">PFDSM3638_04015</name>
</gene>
<name>A0A5C0XP79_PYRFU</name>
<keyword evidence="1" id="KW-0472">Membrane</keyword>
<feature type="transmembrane region" description="Helical" evidence="1">
    <location>
        <begin position="7"/>
        <end position="26"/>
    </location>
</feature>
<dbReference type="RefSeq" id="WP_011011938.1">
    <property type="nucleotide sequence ID" value="NC_003413.1"/>
</dbReference>
<evidence type="ECO:0000313" key="3">
    <source>
        <dbReference type="EMBL" id="QEK78482.1"/>
    </source>
</evidence>